<feature type="transmembrane region" description="Helical" evidence="1">
    <location>
        <begin position="6"/>
        <end position="27"/>
    </location>
</feature>
<dbReference type="Proteomes" id="UP001464555">
    <property type="component" value="Unassembled WGS sequence"/>
</dbReference>
<reference evidence="2 3" key="1">
    <citation type="submission" date="2024-04" db="EMBL/GenBank/DDBJ databases">
        <title>Flavobacterium sp. DGU11 16S ribosomal RNA gene Genome sequencing and assembly.</title>
        <authorList>
            <person name="Park S."/>
        </authorList>
    </citation>
    <scope>NUCLEOTIDE SEQUENCE [LARGE SCALE GENOMIC DNA]</scope>
    <source>
        <strain evidence="2 3">DGU11</strain>
    </source>
</reference>
<protein>
    <submittedName>
        <fullName evidence="2">Uncharacterized protein</fullName>
    </submittedName>
</protein>
<accession>A0ABU9HY49</accession>
<feature type="transmembrane region" description="Helical" evidence="1">
    <location>
        <begin position="48"/>
        <end position="71"/>
    </location>
</feature>
<gene>
    <name evidence="2" type="ORF">AAEO56_10565</name>
</gene>
<sequence length="80" mass="8768">MGKYIIAIIISLILIALSAFGILNTMVSLKYEVKDYGDCISLTSGRDLCLTIDILIGIIGISVIAIIYSAYKLIQRNSRN</sequence>
<keyword evidence="1" id="KW-1133">Transmembrane helix</keyword>
<keyword evidence="1" id="KW-0812">Transmembrane</keyword>
<organism evidence="2 3">
    <name type="scientific">Flavobacterium arundinis</name>
    <dbReference type="NCBI Taxonomy" id="3139143"/>
    <lineage>
        <taxon>Bacteria</taxon>
        <taxon>Pseudomonadati</taxon>
        <taxon>Bacteroidota</taxon>
        <taxon>Flavobacteriia</taxon>
        <taxon>Flavobacteriales</taxon>
        <taxon>Flavobacteriaceae</taxon>
        <taxon>Flavobacterium</taxon>
    </lineage>
</organism>
<evidence type="ECO:0000313" key="3">
    <source>
        <dbReference type="Proteomes" id="UP001464555"/>
    </source>
</evidence>
<comment type="caution">
    <text evidence="2">The sequence shown here is derived from an EMBL/GenBank/DDBJ whole genome shotgun (WGS) entry which is preliminary data.</text>
</comment>
<evidence type="ECO:0000313" key="2">
    <source>
        <dbReference type="EMBL" id="MEL1244704.1"/>
    </source>
</evidence>
<evidence type="ECO:0000256" key="1">
    <source>
        <dbReference type="SAM" id="Phobius"/>
    </source>
</evidence>
<dbReference type="RefSeq" id="WP_341697020.1">
    <property type="nucleotide sequence ID" value="NZ_JBBYHR010000005.1"/>
</dbReference>
<name>A0ABU9HY49_9FLAO</name>
<dbReference type="EMBL" id="JBBYHR010000005">
    <property type="protein sequence ID" value="MEL1244704.1"/>
    <property type="molecule type" value="Genomic_DNA"/>
</dbReference>
<keyword evidence="1" id="KW-0472">Membrane</keyword>
<proteinExistence type="predicted"/>
<keyword evidence="3" id="KW-1185">Reference proteome</keyword>